<gene>
    <name evidence="1" type="ORF">A6X21_23105</name>
</gene>
<name>A0A1C3ECZ4_9PLAN</name>
<sequence length="225" mass="24696">MMRLIKTLLFLGGALSLIIVLGELAMLAVLWRQGNLSARTLAEIRLAVSGQSLIDTPAVETPEGPPAVSTDDVQTARVMRVLNLEAREKELDVVKEAIAASMNQLSQERDAFRQLKSRFTNELLAQAKQRQSDATEQARAVLLASPPEVAASRLMDLSLDESIVLTRGMPEKQIAKILQQFTGTPEKEKRGREIFEALADGRPERELIDQARQALTPNPDSSSGL</sequence>
<accession>A0A1C3ECZ4</accession>
<reference evidence="1 2" key="1">
    <citation type="submission" date="2016-05" db="EMBL/GenBank/DDBJ databases">
        <title>Genomic and physiological characterization of Planctopirus sp. isolated from fresh water lake.</title>
        <authorList>
            <person name="Subhash Y."/>
            <person name="Ramana C."/>
        </authorList>
    </citation>
    <scope>NUCLEOTIDE SEQUENCE [LARGE SCALE GENOMIC DNA]</scope>
    <source>
        <strain evidence="1 2">JC280</strain>
    </source>
</reference>
<dbReference type="RefSeq" id="WP_068848051.1">
    <property type="nucleotide sequence ID" value="NZ_LYDR01000093.1"/>
</dbReference>
<dbReference type="OrthoDB" id="211948at2"/>
<dbReference type="AlphaFoldDB" id="A0A1C3ECZ4"/>
<dbReference type="STRING" id="1841610.A6X21_23105"/>
<organism evidence="1 2">
    <name type="scientific">Planctopirus hydrillae</name>
    <dbReference type="NCBI Taxonomy" id="1841610"/>
    <lineage>
        <taxon>Bacteria</taxon>
        <taxon>Pseudomonadati</taxon>
        <taxon>Planctomycetota</taxon>
        <taxon>Planctomycetia</taxon>
        <taxon>Planctomycetales</taxon>
        <taxon>Planctomycetaceae</taxon>
        <taxon>Planctopirus</taxon>
    </lineage>
</organism>
<proteinExistence type="predicted"/>
<dbReference type="EMBL" id="LYDR01000093">
    <property type="protein sequence ID" value="ODA31080.1"/>
    <property type="molecule type" value="Genomic_DNA"/>
</dbReference>
<dbReference type="Proteomes" id="UP000094828">
    <property type="component" value="Unassembled WGS sequence"/>
</dbReference>
<evidence type="ECO:0000313" key="2">
    <source>
        <dbReference type="Proteomes" id="UP000094828"/>
    </source>
</evidence>
<comment type="caution">
    <text evidence="1">The sequence shown here is derived from an EMBL/GenBank/DDBJ whole genome shotgun (WGS) entry which is preliminary data.</text>
</comment>
<keyword evidence="2" id="KW-1185">Reference proteome</keyword>
<protein>
    <submittedName>
        <fullName evidence="1">Uncharacterized protein</fullName>
    </submittedName>
</protein>
<evidence type="ECO:0000313" key="1">
    <source>
        <dbReference type="EMBL" id="ODA31080.1"/>
    </source>
</evidence>